<comment type="subcellular location">
    <subcellularLocation>
        <location evidence="1">Cell membrane</location>
        <topology evidence="1">Multi-pass membrane protein</topology>
    </subcellularLocation>
</comment>
<dbReference type="Proteomes" id="UP000005580">
    <property type="component" value="Unassembled WGS sequence"/>
</dbReference>
<evidence type="ECO:0000256" key="5">
    <source>
        <dbReference type="ARBA" id="ARBA00022989"/>
    </source>
</evidence>
<feature type="transmembrane region" description="Helical" evidence="7">
    <location>
        <begin position="358"/>
        <end position="380"/>
    </location>
</feature>
<feature type="transmembrane region" description="Helical" evidence="7">
    <location>
        <begin position="415"/>
        <end position="436"/>
    </location>
</feature>
<feature type="transmembrane region" description="Helical" evidence="7">
    <location>
        <begin position="292"/>
        <end position="311"/>
    </location>
</feature>
<protein>
    <submittedName>
        <fullName evidence="8">Polysaccharide biosynthesis protein</fullName>
    </submittedName>
</protein>
<feature type="transmembrane region" description="Helical" evidence="7">
    <location>
        <begin position="152"/>
        <end position="171"/>
    </location>
</feature>
<comment type="similarity">
    <text evidence="2">Belongs to the polysaccharide synthase family.</text>
</comment>
<dbReference type="EMBL" id="AEPE02000002">
    <property type="protein sequence ID" value="EFZ37733.1"/>
    <property type="molecule type" value="Genomic_DNA"/>
</dbReference>
<accession>E7RLV2</accession>
<feature type="transmembrane region" description="Helical" evidence="7">
    <location>
        <begin position="81"/>
        <end position="104"/>
    </location>
</feature>
<evidence type="ECO:0000313" key="8">
    <source>
        <dbReference type="EMBL" id="EFZ37733.1"/>
    </source>
</evidence>
<dbReference type="eggNOG" id="COG2244">
    <property type="taxonomic scope" value="Bacteria"/>
</dbReference>
<dbReference type="STRING" id="28134.SAMN05444288_0739"/>
<keyword evidence="3" id="KW-1003">Cell membrane</keyword>
<feature type="transmembrane region" description="Helical" evidence="7">
    <location>
        <begin position="43"/>
        <end position="60"/>
    </location>
</feature>
<feature type="transmembrane region" description="Helical" evidence="7">
    <location>
        <begin position="323"/>
        <end position="346"/>
    </location>
</feature>
<evidence type="ECO:0000256" key="2">
    <source>
        <dbReference type="ARBA" id="ARBA00007430"/>
    </source>
</evidence>
<feature type="transmembrane region" description="Helical" evidence="7">
    <location>
        <begin position="12"/>
        <end position="37"/>
    </location>
</feature>
<dbReference type="InterPro" id="IPR050833">
    <property type="entry name" value="Poly_Biosynth_Transport"/>
</dbReference>
<feature type="transmembrane region" description="Helical" evidence="7">
    <location>
        <begin position="116"/>
        <end position="140"/>
    </location>
</feature>
<comment type="caution">
    <text evidence="8">The sequence shown here is derived from an EMBL/GenBank/DDBJ whole genome shotgun (WGS) entry which is preliminary data.</text>
</comment>
<evidence type="ECO:0000256" key="7">
    <source>
        <dbReference type="SAM" id="Phobius"/>
    </source>
</evidence>
<sequence>MTETLKEKTAKGLFWGGMNNGVLQLVGALVAIILGRLLSTHDYGMLAIISVYSLIATALQESGFKIALANIQHPTDKDYNSVFWFNIIVGCSAYAILFFCAPLIAQFYPDEDAASIVQLCRYAFLSIIIASFGTAQGTFLYKNLMAKQQAKASIAAVMISNAIGITMAFLGCGYWSLASQGLTYVFVNTSLLWYYSPWRPHFEIDFAPVRRMFRFSCKILATTITMHINNNVLNLLLGRYFGTSNAGIYNQAYQWDFKCFSLVQNMVNQVAQPVLVDLKNDGERQLNALRKLMRFTAFISFPLLFGFGLVAKEFIVITIGAKWLASAELVRILCIAGATMPLSTLLSNMILSKGRSGTYFLCTLALCVVQIATMLLIYPLGIRTMVVAYVVINVIWLFVWYFFTHRLTGYRAVWFIKDTAPFALAALGVMALIHLVTASVEALWLLFIVRIVMAVLLYYAVMRIARVQILAECMQFVMAKINKNRK</sequence>
<name>E7RLV2_9BACT</name>
<evidence type="ECO:0000256" key="4">
    <source>
        <dbReference type="ARBA" id="ARBA00022692"/>
    </source>
</evidence>
<reference evidence="8" key="1">
    <citation type="submission" date="2011-01" db="EMBL/GenBank/DDBJ databases">
        <authorList>
            <person name="Muzny D."/>
            <person name="Qin X."/>
            <person name="Buhay C."/>
            <person name="Dugan-Rocha S."/>
            <person name="Ding Y."/>
            <person name="Chen G."/>
            <person name="Hawes A."/>
            <person name="Holder M."/>
            <person name="Jhangiani S."/>
            <person name="Johnson A."/>
            <person name="Khan Z."/>
            <person name="Li Z."/>
            <person name="Liu W."/>
            <person name="Liu X."/>
            <person name="Perez L."/>
            <person name="Shen H."/>
            <person name="Wang Q."/>
            <person name="Watt J."/>
            <person name="Xi L."/>
            <person name="Xin Y."/>
            <person name="Zhou J."/>
            <person name="Deng J."/>
            <person name="Jiang H."/>
            <person name="Liu Y."/>
            <person name="Qu J."/>
            <person name="Song X.-Z."/>
            <person name="Zhang L."/>
            <person name="Villasana D."/>
            <person name="Johnson A."/>
            <person name="Liu J."/>
            <person name="Liyanage D."/>
            <person name="Lorensuhewa L."/>
            <person name="Robinson T."/>
            <person name="Song A."/>
            <person name="Song B.-B."/>
            <person name="Dinh H."/>
            <person name="Thornton R."/>
            <person name="Coyle M."/>
            <person name="Francisco L."/>
            <person name="Jackson L."/>
            <person name="Javaid M."/>
            <person name="Korchina V."/>
            <person name="Kovar C."/>
            <person name="Mata R."/>
            <person name="Mathew T."/>
            <person name="Ngo R."/>
            <person name="Nguyen L."/>
            <person name="Nguyen N."/>
            <person name="Okwuonu G."/>
            <person name="Ongeri F."/>
            <person name="Pham C."/>
            <person name="Simmons D."/>
            <person name="Wilczek-Boney K."/>
            <person name="Hale W."/>
            <person name="Jakkamsetti A."/>
            <person name="Pham P."/>
            <person name="Ruth R."/>
            <person name="San Lucas F."/>
            <person name="Warren J."/>
            <person name="Zhang J."/>
            <person name="Zhao Z."/>
            <person name="Zhou C."/>
            <person name="Zhu D."/>
            <person name="Lee S."/>
            <person name="Bess C."/>
            <person name="Blankenburg K."/>
            <person name="Forbes L."/>
            <person name="Fu Q."/>
            <person name="Gubbala S."/>
            <person name="Hirani K."/>
            <person name="Jayaseelan J.C."/>
            <person name="Lara F."/>
            <person name="Munidasa M."/>
            <person name="Palculict T."/>
            <person name="Patil S."/>
            <person name="Pu L.-L."/>
            <person name="Saada N."/>
            <person name="Tang L."/>
            <person name="Weissenberger G."/>
            <person name="Zhu Y."/>
            <person name="Hemphill L."/>
            <person name="Shang Y."/>
            <person name="Youmans B."/>
            <person name="Ayvaz T."/>
            <person name="Ross M."/>
            <person name="Santibanez J."/>
            <person name="Aqrawi P."/>
            <person name="Gross S."/>
            <person name="Joshi V."/>
            <person name="Fowler G."/>
            <person name="Nazareth L."/>
            <person name="Reid J."/>
            <person name="Worley K."/>
            <person name="Petrosino J."/>
            <person name="Highlander S."/>
            <person name="Gibbs R."/>
        </authorList>
    </citation>
    <scope>NUCLEOTIDE SEQUENCE [LARGE SCALE GENOMIC DNA]</scope>
    <source>
        <strain evidence="8">ATCC 33269</strain>
    </source>
</reference>
<dbReference type="Pfam" id="PF13440">
    <property type="entry name" value="Polysacc_synt_3"/>
    <property type="match status" value="1"/>
</dbReference>
<evidence type="ECO:0000313" key="9">
    <source>
        <dbReference type="Proteomes" id="UP000005580"/>
    </source>
</evidence>
<keyword evidence="4 7" id="KW-0812">Transmembrane</keyword>
<organism evidence="8 9">
    <name type="scientific">Hoylesella oralis ATCC 33269</name>
    <dbReference type="NCBI Taxonomy" id="873533"/>
    <lineage>
        <taxon>Bacteria</taxon>
        <taxon>Pseudomonadati</taxon>
        <taxon>Bacteroidota</taxon>
        <taxon>Bacteroidia</taxon>
        <taxon>Bacteroidales</taxon>
        <taxon>Prevotellaceae</taxon>
        <taxon>Hoylesella</taxon>
    </lineage>
</organism>
<dbReference type="CDD" id="cd13127">
    <property type="entry name" value="MATE_tuaB_like"/>
    <property type="match status" value="1"/>
</dbReference>
<dbReference type="AlphaFoldDB" id="E7RLV2"/>
<dbReference type="PANTHER" id="PTHR30250">
    <property type="entry name" value="PST FAMILY PREDICTED COLANIC ACID TRANSPORTER"/>
    <property type="match status" value="1"/>
</dbReference>
<proteinExistence type="inferred from homology"/>
<keyword evidence="9" id="KW-1185">Reference proteome</keyword>
<evidence type="ECO:0000256" key="1">
    <source>
        <dbReference type="ARBA" id="ARBA00004651"/>
    </source>
</evidence>
<keyword evidence="5 7" id="KW-1133">Transmembrane helix</keyword>
<feature type="transmembrane region" description="Helical" evidence="7">
    <location>
        <begin position="442"/>
        <end position="461"/>
    </location>
</feature>
<dbReference type="GO" id="GO:0005886">
    <property type="term" value="C:plasma membrane"/>
    <property type="evidence" value="ECO:0007669"/>
    <property type="project" value="UniProtKB-SubCell"/>
</dbReference>
<dbReference type="HOGENOM" id="CLU_026911_5_2_10"/>
<dbReference type="RefSeq" id="WP_004368760.1">
    <property type="nucleotide sequence ID" value="NZ_GL833119.1"/>
</dbReference>
<evidence type="ECO:0000256" key="3">
    <source>
        <dbReference type="ARBA" id="ARBA00022475"/>
    </source>
</evidence>
<keyword evidence="6 7" id="KW-0472">Membrane</keyword>
<feature type="transmembrane region" description="Helical" evidence="7">
    <location>
        <begin position="386"/>
        <end position="403"/>
    </location>
</feature>
<dbReference type="PANTHER" id="PTHR30250:SF10">
    <property type="entry name" value="LIPOPOLYSACCHARIDE BIOSYNTHESIS PROTEIN WZXC"/>
    <property type="match status" value="1"/>
</dbReference>
<gene>
    <name evidence="8" type="ORF">HMPREF0663_10102</name>
</gene>
<evidence type="ECO:0000256" key="6">
    <source>
        <dbReference type="ARBA" id="ARBA00023136"/>
    </source>
</evidence>